<feature type="region of interest" description="Disordered" evidence="6">
    <location>
        <begin position="1"/>
        <end position="47"/>
    </location>
</feature>
<dbReference type="PANTHER" id="PTHR24223">
    <property type="entry name" value="ATP-BINDING CASSETTE SUB-FAMILY C"/>
    <property type="match status" value="1"/>
</dbReference>
<gene>
    <name evidence="8" type="ORF">TSOC_010920</name>
</gene>
<feature type="transmembrane region" description="Helical" evidence="7">
    <location>
        <begin position="492"/>
        <end position="514"/>
    </location>
</feature>
<organism evidence="8 9">
    <name type="scientific">Tetrabaena socialis</name>
    <dbReference type="NCBI Taxonomy" id="47790"/>
    <lineage>
        <taxon>Eukaryota</taxon>
        <taxon>Viridiplantae</taxon>
        <taxon>Chlorophyta</taxon>
        <taxon>core chlorophytes</taxon>
        <taxon>Chlorophyceae</taxon>
        <taxon>CS clade</taxon>
        <taxon>Chlamydomonadales</taxon>
        <taxon>Tetrabaenaceae</taxon>
        <taxon>Tetrabaena</taxon>
    </lineage>
</organism>
<dbReference type="OrthoDB" id="548901at2759"/>
<evidence type="ECO:0000256" key="7">
    <source>
        <dbReference type="SAM" id="Phobius"/>
    </source>
</evidence>
<feature type="compositionally biased region" description="Gly residues" evidence="6">
    <location>
        <begin position="8"/>
        <end position="17"/>
    </location>
</feature>
<dbReference type="GO" id="GO:0042626">
    <property type="term" value="F:ATPase-coupled transmembrane transporter activity"/>
    <property type="evidence" value="ECO:0007669"/>
    <property type="project" value="TreeGrafter"/>
</dbReference>
<evidence type="ECO:0000256" key="3">
    <source>
        <dbReference type="ARBA" id="ARBA00022840"/>
    </source>
</evidence>
<accession>A0A2J7ZRY0</accession>
<dbReference type="InterPro" id="IPR050173">
    <property type="entry name" value="ABC_transporter_C-like"/>
</dbReference>
<sequence length="636" mass="65120">MQSEEGPGYAGGAGLDAGAGEASVPRIIPSDSGSKRRAGISAGSAPSASAFDRFGDGGALAHGQLPPGGYPISSAAVEPELQHPGLGTAAAEGAAGGAAVGSWPSRLGEAFVSGGRHVLYCGADFPLESLNAGRWHHLPRPRGGSPARAASGSPTKISHLLKRRASEEVGGADVHGVYGDTVPRLGGPVGPGAASPAAGAARSHEREALPEDVFMEEEEEVLEVETDTAGGYHVGALVRHPAGSDPEEYEVEATSVLHAAAGGDTHYGRSPPASATTPAHDAARPDSGARGTRPHEHPHRRLSHEREALPEDVFMEEEEEVLEVETDTAGGYHVGALVRHPAGSDPEEYEVEATSVLHAAAGGDTHYGRSPPASATTPAHDAARPDSGARGTRPHEHPHRRLSCRTVPSNFGEIFCGLYDTLYCGISSGSPPSSSAMSEGSAPWGLGGSGGLPTIRAFGAAGRFNDAFLELMAHNGNWYFAFISTARSVEGWIGVRLDAVAGTTLLAAALLAMVMRDRVNTGVLALALTHVLGLTGLMQWVSALRDFAHRDREAHGRVLLVIAHRIDTVMDTDQLLVLGAGELLESGPPAQLAAAGGVFGRMVAAARLAGGAGAMAGLGAGGEGTAMEAGDMVAGR</sequence>
<dbReference type="Gene3D" id="3.40.50.300">
    <property type="entry name" value="P-loop containing nucleotide triphosphate hydrolases"/>
    <property type="match status" value="1"/>
</dbReference>
<proteinExistence type="predicted"/>
<dbReference type="SUPFAM" id="SSF90123">
    <property type="entry name" value="ABC transporter transmembrane region"/>
    <property type="match status" value="1"/>
</dbReference>
<evidence type="ECO:0000256" key="6">
    <source>
        <dbReference type="SAM" id="MobiDB-lite"/>
    </source>
</evidence>
<protein>
    <recommendedName>
        <fullName evidence="10">ABC transmembrane type-1 domain-containing protein</fullName>
    </recommendedName>
</protein>
<evidence type="ECO:0000256" key="4">
    <source>
        <dbReference type="ARBA" id="ARBA00022989"/>
    </source>
</evidence>
<dbReference type="GO" id="GO:0005524">
    <property type="term" value="F:ATP binding"/>
    <property type="evidence" value="ECO:0007669"/>
    <property type="project" value="UniProtKB-KW"/>
</dbReference>
<evidence type="ECO:0000313" key="8">
    <source>
        <dbReference type="EMBL" id="PNH03031.1"/>
    </source>
</evidence>
<reference evidence="8 9" key="1">
    <citation type="journal article" date="2017" name="Mol. Biol. Evol.">
        <title>The 4-celled Tetrabaena socialis nuclear genome reveals the essential components for genetic control of cell number at the origin of multicellularity in the volvocine lineage.</title>
        <authorList>
            <person name="Featherston J."/>
            <person name="Arakaki Y."/>
            <person name="Hanschen E.R."/>
            <person name="Ferris P.J."/>
            <person name="Michod R.E."/>
            <person name="Olson B.J.S.C."/>
            <person name="Nozaki H."/>
            <person name="Durand P.M."/>
        </authorList>
    </citation>
    <scope>NUCLEOTIDE SEQUENCE [LARGE SCALE GENOMIC DNA]</scope>
    <source>
        <strain evidence="8 9">NIES-571</strain>
    </source>
</reference>
<evidence type="ECO:0000256" key="2">
    <source>
        <dbReference type="ARBA" id="ARBA00022741"/>
    </source>
</evidence>
<comment type="caution">
    <text evidence="8">The sequence shown here is derived from an EMBL/GenBank/DDBJ whole genome shotgun (WGS) entry which is preliminary data.</text>
</comment>
<feature type="region of interest" description="Disordered" evidence="6">
    <location>
        <begin position="262"/>
        <end position="307"/>
    </location>
</feature>
<evidence type="ECO:0000256" key="5">
    <source>
        <dbReference type="ARBA" id="ARBA00023136"/>
    </source>
</evidence>
<keyword evidence="3" id="KW-0067">ATP-binding</keyword>
<evidence type="ECO:0008006" key="10">
    <source>
        <dbReference type="Google" id="ProtNLM"/>
    </source>
</evidence>
<feature type="region of interest" description="Disordered" evidence="6">
    <location>
        <begin position="362"/>
        <end position="401"/>
    </location>
</feature>
<keyword evidence="9" id="KW-1185">Reference proteome</keyword>
<dbReference type="InterPro" id="IPR027417">
    <property type="entry name" value="P-loop_NTPase"/>
</dbReference>
<dbReference type="Proteomes" id="UP000236333">
    <property type="component" value="Unassembled WGS sequence"/>
</dbReference>
<dbReference type="EMBL" id="PGGS01000558">
    <property type="protein sequence ID" value="PNH03031.1"/>
    <property type="molecule type" value="Genomic_DNA"/>
</dbReference>
<keyword evidence="4 7" id="KW-1133">Transmembrane helix</keyword>
<dbReference type="InterPro" id="IPR036640">
    <property type="entry name" value="ABC1_TM_sf"/>
</dbReference>
<feature type="transmembrane region" description="Helical" evidence="7">
    <location>
        <begin position="521"/>
        <end position="541"/>
    </location>
</feature>
<keyword evidence="2" id="KW-0547">Nucleotide-binding</keyword>
<dbReference type="GO" id="GO:0016020">
    <property type="term" value="C:membrane"/>
    <property type="evidence" value="ECO:0007669"/>
    <property type="project" value="InterPro"/>
</dbReference>
<dbReference type="AlphaFoldDB" id="A0A2J7ZRY0"/>
<dbReference type="SUPFAM" id="SSF52540">
    <property type="entry name" value="P-loop containing nucleoside triphosphate hydrolases"/>
    <property type="match status" value="1"/>
</dbReference>
<evidence type="ECO:0000313" key="9">
    <source>
        <dbReference type="Proteomes" id="UP000236333"/>
    </source>
</evidence>
<name>A0A2J7ZRY0_9CHLO</name>
<keyword evidence="5 7" id="KW-0472">Membrane</keyword>
<dbReference type="PANTHER" id="PTHR24223:SF453">
    <property type="entry name" value="ABC TRANSPORTER"/>
    <property type="match status" value="1"/>
</dbReference>
<evidence type="ECO:0000256" key="1">
    <source>
        <dbReference type="ARBA" id="ARBA00022692"/>
    </source>
</evidence>
<keyword evidence="1 7" id="KW-0812">Transmembrane</keyword>